<dbReference type="PANTHER" id="PTHR10334">
    <property type="entry name" value="CYSTEINE-RICH SECRETORY PROTEIN-RELATED"/>
    <property type="match status" value="1"/>
</dbReference>
<proteinExistence type="predicted"/>
<dbReference type="InterPro" id="IPR001283">
    <property type="entry name" value="CRISP-related"/>
</dbReference>
<dbReference type="PROSITE" id="PS01010">
    <property type="entry name" value="CRISP_2"/>
    <property type="match status" value="1"/>
</dbReference>
<evidence type="ECO:0000313" key="2">
    <source>
        <dbReference type="EMBL" id="GJM87243.1"/>
    </source>
</evidence>
<dbReference type="SMART" id="SM00198">
    <property type="entry name" value="SCP"/>
    <property type="match status" value="1"/>
</dbReference>
<dbReference type="InterPro" id="IPR014044">
    <property type="entry name" value="CAP_dom"/>
</dbReference>
<accession>A0AAV5BNS1</accession>
<dbReference type="Gene3D" id="3.40.33.10">
    <property type="entry name" value="CAP"/>
    <property type="match status" value="1"/>
</dbReference>
<dbReference type="InterPro" id="IPR018244">
    <property type="entry name" value="Allrgn_V5/Tpx1_CS"/>
</dbReference>
<dbReference type="Pfam" id="PF00188">
    <property type="entry name" value="CAP"/>
    <property type="match status" value="1"/>
</dbReference>
<organism evidence="2 3">
    <name type="scientific">Eleusine coracana subsp. coracana</name>
    <dbReference type="NCBI Taxonomy" id="191504"/>
    <lineage>
        <taxon>Eukaryota</taxon>
        <taxon>Viridiplantae</taxon>
        <taxon>Streptophyta</taxon>
        <taxon>Embryophyta</taxon>
        <taxon>Tracheophyta</taxon>
        <taxon>Spermatophyta</taxon>
        <taxon>Magnoliopsida</taxon>
        <taxon>Liliopsida</taxon>
        <taxon>Poales</taxon>
        <taxon>Poaceae</taxon>
        <taxon>PACMAD clade</taxon>
        <taxon>Chloridoideae</taxon>
        <taxon>Cynodonteae</taxon>
        <taxon>Eleusininae</taxon>
        <taxon>Eleusine</taxon>
    </lineage>
</organism>
<feature type="domain" description="SCP" evidence="1">
    <location>
        <begin position="58"/>
        <end position="189"/>
    </location>
</feature>
<keyword evidence="3" id="KW-1185">Reference proteome</keyword>
<dbReference type="GO" id="GO:0005576">
    <property type="term" value="C:extracellular region"/>
    <property type="evidence" value="ECO:0007669"/>
    <property type="project" value="InterPro"/>
</dbReference>
<reference evidence="2" key="1">
    <citation type="journal article" date="2018" name="DNA Res.">
        <title>Multiple hybrid de novo genome assembly of finger millet, an orphan allotetraploid crop.</title>
        <authorList>
            <person name="Hatakeyama M."/>
            <person name="Aluri S."/>
            <person name="Balachadran M.T."/>
            <person name="Sivarajan S.R."/>
            <person name="Patrignani A."/>
            <person name="Gruter S."/>
            <person name="Poveda L."/>
            <person name="Shimizu-Inatsugi R."/>
            <person name="Baeten J."/>
            <person name="Francoijs K.J."/>
            <person name="Nataraja K.N."/>
            <person name="Reddy Y.A.N."/>
            <person name="Phadnis S."/>
            <person name="Ravikumar R.L."/>
            <person name="Schlapbach R."/>
            <person name="Sreeman S.M."/>
            <person name="Shimizu K.K."/>
        </authorList>
    </citation>
    <scope>NUCLEOTIDE SEQUENCE</scope>
</reference>
<gene>
    <name evidence="2" type="primary">ga03179</name>
    <name evidence="2" type="ORF">PR202_ga03179</name>
</gene>
<evidence type="ECO:0000313" key="3">
    <source>
        <dbReference type="Proteomes" id="UP001054889"/>
    </source>
</evidence>
<sequence>MVSSCTASVREYTSIASYRISMMECTSRTSRLLVLAAVLLLSWSPGSLAVPRRLLQTTPAQDFAVEHAHIRACLFQRPLKYTQELADRAEQWAQRYKPDCSAASPEPGVNVFVGNAGVTWLPSDAVAAWAAEKDNYDYGSNSCAAGKQCAHYKQVVWQGTKELGCAVVDCNSGATLMTCHYEPQGNLEGQKPF</sequence>
<dbReference type="FunFam" id="3.40.33.10:FF:000023">
    <property type="entry name" value="Pathogenesis-related protein-1-like"/>
    <property type="match status" value="1"/>
</dbReference>
<dbReference type="EMBL" id="BQKI01000001">
    <property type="protein sequence ID" value="GJM87243.1"/>
    <property type="molecule type" value="Genomic_DNA"/>
</dbReference>
<dbReference type="SUPFAM" id="SSF55797">
    <property type="entry name" value="PR-1-like"/>
    <property type="match status" value="1"/>
</dbReference>
<dbReference type="PRINTS" id="PR00837">
    <property type="entry name" value="V5TPXLIKE"/>
</dbReference>
<protein>
    <recommendedName>
        <fullName evidence="1">SCP domain-containing protein</fullName>
    </recommendedName>
</protein>
<name>A0AAV5BNS1_ELECO</name>
<evidence type="ECO:0000259" key="1">
    <source>
        <dbReference type="SMART" id="SM00198"/>
    </source>
</evidence>
<dbReference type="InterPro" id="IPR035940">
    <property type="entry name" value="CAP_sf"/>
</dbReference>
<dbReference type="AlphaFoldDB" id="A0AAV5BNS1"/>
<dbReference type="Proteomes" id="UP001054889">
    <property type="component" value="Unassembled WGS sequence"/>
</dbReference>
<comment type="caution">
    <text evidence="2">The sequence shown here is derived from an EMBL/GenBank/DDBJ whole genome shotgun (WGS) entry which is preliminary data.</text>
</comment>
<reference evidence="2" key="2">
    <citation type="submission" date="2021-12" db="EMBL/GenBank/DDBJ databases">
        <title>Resequencing data analysis of finger millet.</title>
        <authorList>
            <person name="Hatakeyama M."/>
            <person name="Aluri S."/>
            <person name="Balachadran M.T."/>
            <person name="Sivarajan S.R."/>
            <person name="Poveda L."/>
            <person name="Shimizu-Inatsugi R."/>
            <person name="Schlapbach R."/>
            <person name="Sreeman S.M."/>
            <person name="Shimizu K.K."/>
        </authorList>
    </citation>
    <scope>NUCLEOTIDE SEQUENCE</scope>
</reference>